<reference evidence="2 3" key="1">
    <citation type="submission" date="2019-05" db="EMBL/GenBank/DDBJ databases">
        <title>Another draft genome of Portunus trituberculatus and its Hox gene families provides insights of decapod evolution.</title>
        <authorList>
            <person name="Jeong J.-H."/>
            <person name="Song I."/>
            <person name="Kim S."/>
            <person name="Choi T."/>
            <person name="Kim D."/>
            <person name="Ryu S."/>
            <person name="Kim W."/>
        </authorList>
    </citation>
    <scope>NUCLEOTIDE SEQUENCE [LARGE SCALE GENOMIC DNA]</scope>
    <source>
        <tissue evidence="2">Muscle</tissue>
    </source>
</reference>
<name>A0A5B7JGP2_PORTR</name>
<protein>
    <submittedName>
        <fullName evidence="2">Uncharacterized protein</fullName>
    </submittedName>
</protein>
<evidence type="ECO:0000256" key="1">
    <source>
        <dbReference type="SAM" id="MobiDB-lite"/>
    </source>
</evidence>
<evidence type="ECO:0000313" key="2">
    <source>
        <dbReference type="EMBL" id="MPC93543.1"/>
    </source>
</evidence>
<evidence type="ECO:0000313" key="3">
    <source>
        <dbReference type="Proteomes" id="UP000324222"/>
    </source>
</evidence>
<sequence length="125" mass="13233">MDGTLQTLLPPSSSSLTPLPVSNPSIFFLIPTSPPSTIHPPYTSSPPPTSIPLNLETPLHPLSPLLLTSPLLPQHEGGALDTPPTTPTIPPTLAIVTSRPCFLHIAASGVTFNTERTSKRSVWSK</sequence>
<organism evidence="2 3">
    <name type="scientific">Portunus trituberculatus</name>
    <name type="common">Swimming crab</name>
    <name type="synonym">Neptunus trituberculatus</name>
    <dbReference type="NCBI Taxonomy" id="210409"/>
    <lineage>
        <taxon>Eukaryota</taxon>
        <taxon>Metazoa</taxon>
        <taxon>Ecdysozoa</taxon>
        <taxon>Arthropoda</taxon>
        <taxon>Crustacea</taxon>
        <taxon>Multicrustacea</taxon>
        <taxon>Malacostraca</taxon>
        <taxon>Eumalacostraca</taxon>
        <taxon>Eucarida</taxon>
        <taxon>Decapoda</taxon>
        <taxon>Pleocyemata</taxon>
        <taxon>Brachyura</taxon>
        <taxon>Eubrachyura</taxon>
        <taxon>Portunoidea</taxon>
        <taxon>Portunidae</taxon>
        <taxon>Portuninae</taxon>
        <taxon>Portunus</taxon>
    </lineage>
</organism>
<dbReference type="Proteomes" id="UP000324222">
    <property type="component" value="Unassembled WGS sequence"/>
</dbReference>
<gene>
    <name evidence="2" type="ORF">E2C01_088676</name>
</gene>
<proteinExistence type="predicted"/>
<accession>A0A5B7JGP2</accession>
<dbReference type="AlphaFoldDB" id="A0A5B7JGP2"/>
<feature type="region of interest" description="Disordered" evidence="1">
    <location>
        <begin position="66"/>
        <end position="88"/>
    </location>
</feature>
<comment type="caution">
    <text evidence="2">The sequence shown here is derived from an EMBL/GenBank/DDBJ whole genome shotgun (WGS) entry which is preliminary data.</text>
</comment>
<feature type="compositionally biased region" description="Low complexity" evidence="1">
    <location>
        <begin position="66"/>
        <end position="76"/>
    </location>
</feature>
<dbReference type="EMBL" id="VSRR010095230">
    <property type="protein sequence ID" value="MPC93543.1"/>
    <property type="molecule type" value="Genomic_DNA"/>
</dbReference>
<keyword evidence="3" id="KW-1185">Reference proteome</keyword>